<keyword evidence="2" id="KW-0472">Membrane</keyword>
<evidence type="ECO:0008006" key="5">
    <source>
        <dbReference type="Google" id="ProtNLM"/>
    </source>
</evidence>
<feature type="region of interest" description="Disordered" evidence="1">
    <location>
        <begin position="194"/>
        <end position="233"/>
    </location>
</feature>
<feature type="transmembrane region" description="Helical" evidence="2">
    <location>
        <begin position="44"/>
        <end position="68"/>
    </location>
</feature>
<evidence type="ECO:0000313" key="3">
    <source>
        <dbReference type="EMBL" id="EPJ27435.1"/>
    </source>
</evidence>
<gene>
    <name evidence="3" type="ORF">CP99DC5_1043</name>
</gene>
<reference evidence="3 4" key="1">
    <citation type="submission" date="2013-04" db="EMBL/GenBank/DDBJ databases">
        <title>Genome sequence of Chlamydia psittaci 99DC5.</title>
        <authorList>
            <person name="Huot-Creasy H."/>
            <person name="McCracken C.L."/>
            <person name="Humphries M."/>
            <person name="Sachse K."/>
            <person name="Laroucau K."/>
            <person name="Bavoil P."/>
            <person name="Myers G.S."/>
        </authorList>
    </citation>
    <scope>NUCLEOTIDE SEQUENCE [LARGE SCALE GENOMIC DNA]</scope>
    <source>
        <strain evidence="3 4">99DC5</strain>
    </source>
</reference>
<evidence type="ECO:0000256" key="1">
    <source>
        <dbReference type="SAM" id="MobiDB-lite"/>
    </source>
</evidence>
<protein>
    <recommendedName>
        <fullName evidence="5">Inner membrane protein</fullName>
    </recommendedName>
</protein>
<evidence type="ECO:0000313" key="4">
    <source>
        <dbReference type="Proteomes" id="UP000014627"/>
    </source>
</evidence>
<accession>A0ABN0MNJ2</accession>
<feature type="transmembrane region" description="Helical" evidence="2">
    <location>
        <begin position="80"/>
        <end position="103"/>
    </location>
</feature>
<keyword evidence="4" id="KW-1185">Reference proteome</keyword>
<dbReference type="RefSeq" id="WP_006343259.1">
    <property type="nucleotide sequence ID" value="NZ_KE356190.1"/>
</dbReference>
<organism evidence="3 4">
    <name type="scientific">Chlamydia psittaci 99DC5</name>
    <dbReference type="NCBI Taxonomy" id="1112251"/>
    <lineage>
        <taxon>Bacteria</taxon>
        <taxon>Pseudomonadati</taxon>
        <taxon>Chlamydiota</taxon>
        <taxon>Chlamydiia</taxon>
        <taxon>Chlamydiales</taxon>
        <taxon>Chlamydiaceae</taxon>
        <taxon>Chlamydia/Chlamydophila group</taxon>
        <taxon>Chlamydia</taxon>
    </lineage>
</organism>
<dbReference type="Proteomes" id="UP000014627">
    <property type="component" value="Unassembled WGS sequence"/>
</dbReference>
<keyword evidence="2" id="KW-0812">Transmembrane</keyword>
<sequence length="233" mass="26004">MSFNVTLPLSNLPAPELGYTLLSSEQKLSLYGDIHTHRCKGTPLVFISAIALVVSLVLLLIGSCLLGYPLLGLVFVSDIFLPFLLPGVLLFVLISVPLILYAFQHHKEALSKHKQLAESNYLQILNYCNSQTGKITKKDVAEFIESQVLLSEYTPRFSFVTLFQTTKVIPERDSLQSSLHDSLISEGIDRAQEDIYASEHDKEKRDRLEAEEEARAAEQRQEEASSGVPSLLI</sequence>
<proteinExistence type="predicted"/>
<keyword evidence="2" id="KW-1133">Transmembrane helix</keyword>
<evidence type="ECO:0000256" key="2">
    <source>
        <dbReference type="SAM" id="Phobius"/>
    </source>
</evidence>
<dbReference type="GeneID" id="12243043"/>
<comment type="caution">
    <text evidence="3">The sequence shown here is derived from an EMBL/GenBank/DDBJ whole genome shotgun (WGS) entry which is preliminary data.</text>
</comment>
<feature type="compositionally biased region" description="Basic and acidic residues" evidence="1">
    <location>
        <begin position="194"/>
        <end position="223"/>
    </location>
</feature>
<dbReference type="EMBL" id="ATLC01000055">
    <property type="protein sequence ID" value="EPJ27435.1"/>
    <property type="molecule type" value="Genomic_DNA"/>
</dbReference>
<name>A0ABN0MNJ2_CHLPS</name>